<dbReference type="Gene3D" id="3.40.50.300">
    <property type="entry name" value="P-loop containing nucleotide triphosphate hydrolases"/>
    <property type="match status" value="1"/>
</dbReference>
<sequence>MLEAAGLTKIYRSGILRWDKTVAVEDISFTITKGQCYGLIGESGSGKSTVGRLVAGLTLPSSGSVLMNGRNISGMGAADRKIHRSKVQMIFQEPDGSLDPRWKTSRSLAEPFRLHQLLPEGKITGRVKELLNIIGLHSEHLNRYPFELSGGQLQRISLARALALETELIVADEPTSSLDVSVQAQILCLLKELQQKLNLAILFITHDLYVARQMCQRVAVMYRGTVVEEGDTEFVLAQPAHPYTRLLLESLLIPDPDARKNRVGTMRRFNGTELEHTYKDRRGCLFYHRCKMKNSLCEQVKPDFVFITKGHKVACHHAEPFSAAPKIAVI</sequence>
<evidence type="ECO:0000256" key="1">
    <source>
        <dbReference type="ARBA" id="ARBA00005417"/>
    </source>
</evidence>
<dbReference type="InterPro" id="IPR017871">
    <property type="entry name" value="ABC_transporter-like_CS"/>
</dbReference>
<dbReference type="PROSITE" id="PS00211">
    <property type="entry name" value="ABC_TRANSPORTER_1"/>
    <property type="match status" value="1"/>
</dbReference>
<dbReference type="CDD" id="cd03257">
    <property type="entry name" value="ABC_NikE_OppD_transporters"/>
    <property type="match status" value="1"/>
</dbReference>
<dbReference type="GO" id="GO:0016887">
    <property type="term" value="F:ATP hydrolysis activity"/>
    <property type="evidence" value="ECO:0007669"/>
    <property type="project" value="InterPro"/>
</dbReference>
<dbReference type="Pfam" id="PF00005">
    <property type="entry name" value="ABC_tran"/>
    <property type="match status" value="1"/>
</dbReference>
<name>A0A1I2XQV4_9FIRM</name>
<dbReference type="GO" id="GO:0055085">
    <property type="term" value="P:transmembrane transport"/>
    <property type="evidence" value="ECO:0007669"/>
    <property type="project" value="UniProtKB-ARBA"/>
</dbReference>
<accession>A0A1I2XQV4</accession>
<dbReference type="InterPro" id="IPR003593">
    <property type="entry name" value="AAA+_ATPase"/>
</dbReference>
<dbReference type="NCBIfam" id="TIGR01727">
    <property type="entry name" value="oligo_HPY"/>
    <property type="match status" value="1"/>
</dbReference>
<dbReference type="OrthoDB" id="9802772at2"/>
<dbReference type="InterPro" id="IPR003439">
    <property type="entry name" value="ABC_transporter-like_ATP-bd"/>
</dbReference>
<comment type="similarity">
    <text evidence="1">Belongs to the ABC transporter superfamily.</text>
</comment>
<dbReference type="RefSeq" id="WP_092473824.1">
    <property type="nucleotide sequence ID" value="NZ_FOOX01000018.1"/>
</dbReference>
<evidence type="ECO:0000256" key="4">
    <source>
        <dbReference type="ARBA" id="ARBA00022840"/>
    </source>
</evidence>
<dbReference type="InterPro" id="IPR013563">
    <property type="entry name" value="Oligopep_ABC_C"/>
</dbReference>
<gene>
    <name evidence="6" type="ORF">SAMN05660649_04084</name>
</gene>
<dbReference type="Pfam" id="PF08352">
    <property type="entry name" value="oligo_HPY"/>
    <property type="match status" value="1"/>
</dbReference>
<keyword evidence="7" id="KW-1185">Reference proteome</keyword>
<dbReference type="EMBL" id="FOOX01000018">
    <property type="protein sequence ID" value="SFH15449.1"/>
    <property type="molecule type" value="Genomic_DNA"/>
</dbReference>
<keyword evidence="4 6" id="KW-0067">ATP-binding</keyword>
<keyword evidence="3" id="KW-0547">Nucleotide-binding</keyword>
<reference evidence="7" key="1">
    <citation type="submission" date="2016-10" db="EMBL/GenBank/DDBJ databases">
        <authorList>
            <person name="Varghese N."/>
            <person name="Submissions S."/>
        </authorList>
    </citation>
    <scope>NUCLEOTIDE SEQUENCE [LARGE SCALE GENOMIC DNA]</scope>
    <source>
        <strain evidence="7">DSM 17038</strain>
    </source>
</reference>
<dbReference type="AlphaFoldDB" id="A0A1I2XQV4"/>
<evidence type="ECO:0000313" key="6">
    <source>
        <dbReference type="EMBL" id="SFH15449.1"/>
    </source>
</evidence>
<organism evidence="6 7">
    <name type="scientific">Desulfotruncus arcticus DSM 17038</name>
    <dbReference type="NCBI Taxonomy" id="1121424"/>
    <lineage>
        <taxon>Bacteria</taxon>
        <taxon>Bacillati</taxon>
        <taxon>Bacillota</taxon>
        <taxon>Clostridia</taxon>
        <taxon>Eubacteriales</taxon>
        <taxon>Desulfallaceae</taxon>
        <taxon>Desulfotruncus</taxon>
    </lineage>
</organism>
<dbReference type="SUPFAM" id="SSF52540">
    <property type="entry name" value="P-loop containing nucleoside triphosphate hydrolases"/>
    <property type="match status" value="1"/>
</dbReference>
<protein>
    <submittedName>
        <fullName evidence="6">Peptide/nickel transport system ATP-binding protein</fullName>
    </submittedName>
</protein>
<evidence type="ECO:0000313" key="7">
    <source>
        <dbReference type="Proteomes" id="UP000199337"/>
    </source>
</evidence>
<dbReference type="SMART" id="SM00382">
    <property type="entry name" value="AAA"/>
    <property type="match status" value="1"/>
</dbReference>
<dbReference type="STRING" id="341036.SAMN05660649_04084"/>
<dbReference type="PANTHER" id="PTHR43776:SF7">
    <property type="entry name" value="D,D-DIPEPTIDE TRANSPORT ATP-BINDING PROTEIN DDPF-RELATED"/>
    <property type="match status" value="1"/>
</dbReference>
<dbReference type="GO" id="GO:0015833">
    <property type="term" value="P:peptide transport"/>
    <property type="evidence" value="ECO:0007669"/>
    <property type="project" value="InterPro"/>
</dbReference>
<proteinExistence type="inferred from homology"/>
<dbReference type="GO" id="GO:0005524">
    <property type="term" value="F:ATP binding"/>
    <property type="evidence" value="ECO:0007669"/>
    <property type="project" value="UniProtKB-KW"/>
</dbReference>
<evidence type="ECO:0000259" key="5">
    <source>
        <dbReference type="PROSITE" id="PS50893"/>
    </source>
</evidence>
<dbReference type="InterPro" id="IPR027417">
    <property type="entry name" value="P-loop_NTPase"/>
</dbReference>
<feature type="domain" description="ABC transporter" evidence="5">
    <location>
        <begin position="2"/>
        <end position="248"/>
    </location>
</feature>
<dbReference type="PANTHER" id="PTHR43776">
    <property type="entry name" value="TRANSPORT ATP-BINDING PROTEIN"/>
    <property type="match status" value="1"/>
</dbReference>
<dbReference type="PROSITE" id="PS50893">
    <property type="entry name" value="ABC_TRANSPORTER_2"/>
    <property type="match status" value="1"/>
</dbReference>
<evidence type="ECO:0000256" key="3">
    <source>
        <dbReference type="ARBA" id="ARBA00022741"/>
    </source>
</evidence>
<evidence type="ECO:0000256" key="2">
    <source>
        <dbReference type="ARBA" id="ARBA00022448"/>
    </source>
</evidence>
<dbReference type="Proteomes" id="UP000199337">
    <property type="component" value="Unassembled WGS sequence"/>
</dbReference>
<keyword evidence="2" id="KW-0813">Transport</keyword>
<dbReference type="InterPro" id="IPR050319">
    <property type="entry name" value="ABC_transp_ATP-bind"/>
</dbReference>